<organism evidence="4 5">
    <name type="scientific">Yersinia rohdei</name>
    <dbReference type="NCBI Taxonomy" id="29485"/>
    <lineage>
        <taxon>Bacteria</taxon>
        <taxon>Pseudomonadati</taxon>
        <taxon>Pseudomonadota</taxon>
        <taxon>Gammaproteobacteria</taxon>
        <taxon>Enterobacterales</taxon>
        <taxon>Yersiniaceae</taxon>
        <taxon>Yersinia</taxon>
    </lineage>
</organism>
<dbReference type="InterPro" id="IPR001296">
    <property type="entry name" value="Glyco_trans_1"/>
</dbReference>
<gene>
    <name evidence="4" type="primary">mshA_2</name>
    <name evidence="4" type="ORF">ERS008555_01672</name>
</gene>
<reference evidence="4 5" key="1">
    <citation type="submission" date="2015-03" db="EMBL/GenBank/DDBJ databases">
        <authorList>
            <person name="Murphy D."/>
        </authorList>
    </citation>
    <scope>NUCLEOTIDE SEQUENCE [LARGE SCALE GENOMIC DNA]</scope>
    <source>
        <strain evidence="4 5">68/02</strain>
    </source>
</reference>
<keyword evidence="4" id="KW-0328">Glycosyltransferase</keyword>
<evidence type="ECO:0000259" key="3">
    <source>
        <dbReference type="Pfam" id="PF13439"/>
    </source>
</evidence>
<dbReference type="RefSeq" id="WP_050534874.1">
    <property type="nucleotide sequence ID" value="NZ_CTKE01000007.1"/>
</dbReference>
<dbReference type="AlphaFoldDB" id="A0A0U1HRW3"/>
<dbReference type="GO" id="GO:0102710">
    <property type="term" value="F:D-inositol-3-phosphate glycosyltransferase activity"/>
    <property type="evidence" value="ECO:0007669"/>
    <property type="project" value="UniProtKB-EC"/>
</dbReference>
<protein>
    <submittedName>
        <fullName evidence="4">Group 1 glycosyl transferase</fullName>
        <ecNumber evidence="4">2.4.1.250</ecNumber>
    </submittedName>
</protein>
<sequence length="844" mass="96653">MRIAIDMQACQSSSRYRGVGRYTLELSKNLIRNDKKNDYFLILNSSLGFYDDIMAEFEDILPANRIVSWVQYDNISSYSSNCKEIFISEILREAFIYEQNVDILFVPNLQEGWQDASVTSIGKLTGVHSKMKVVCTIHDVIPLIYESEYLSIENPIRPWYLEKISYLKKADYCLTDTYASKNHIDEILNLNDVKVIPLGVDTVIFRKTQHDNNQVLLSRFELNKKFILYSGGINPHKNVSNLFKAYSILPETIRREYILVIAGKMPDDMGSINGELEQLGILTSVYFTGYISDRELVALYSECDLFAFPSYQEGFGIPPLEAMACGAVVIAANIPVMREVIGDEIDAFFEPHDVNSIMQKIVFGLTNNDFREKSRDNAIKQCLKYSWDNSSKKLISIFDEVKLKENEKKSTITTSNKNTLHSILDEVYNCEFNFSDEELLYVAKLISLNIKPLSRKPKVFLDISSMIHTDFKTGIQRVVRSIANELLTKHDDVELIYSYANHRTFWKANTDNDGKYYLTDSDEVIDMYPGDKLIYLDLHPALAISHKKINDRLRGRGIEVFYVVYDIIPILKPDGFVPELIEEFSSWLETTSYADGVLCISRSVANEYIEWLEKNPPKRKSSLKIGFFHLGADIANSLPSLGKPSGSNEILSKLAGKLNFIMVGTIEPRKGHLQMIECFNQLWKDDVDVNLLIVGKKAWLSDPITTAIEEHPLYNKKLYWFNGISDEYLQDLYQISTCLIAASEAEGFGLPLIEAASKEIAIIARDIPVFREVAGDHAFYFSGTDAITRSSEVKNWLSLWEKNQHPISTGMHYLTWKESAEQFWNCFENDVWYHIYKFNDGDLV</sequence>
<dbReference type="SUPFAM" id="SSF53756">
    <property type="entry name" value="UDP-Glycosyltransferase/glycogen phosphorylase"/>
    <property type="match status" value="2"/>
</dbReference>
<dbReference type="CDD" id="cd03809">
    <property type="entry name" value="GT4_MtfB-like"/>
    <property type="match status" value="2"/>
</dbReference>
<proteinExistence type="predicted"/>
<feature type="domain" description="Glycosyl transferase family 1" evidence="2">
    <location>
        <begin position="221"/>
        <end position="380"/>
    </location>
</feature>
<dbReference type="PANTHER" id="PTHR46401">
    <property type="entry name" value="GLYCOSYLTRANSFERASE WBBK-RELATED"/>
    <property type="match status" value="1"/>
</dbReference>
<dbReference type="EMBL" id="CTKE01000007">
    <property type="protein sequence ID" value="CQI89612.1"/>
    <property type="molecule type" value="Genomic_DNA"/>
</dbReference>
<evidence type="ECO:0000259" key="2">
    <source>
        <dbReference type="Pfam" id="PF00534"/>
    </source>
</evidence>
<evidence type="ECO:0000313" key="5">
    <source>
        <dbReference type="Proteomes" id="UP000042054"/>
    </source>
</evidence>
<feature type="domain" description="Glycosyl transferase family 1" evidence="2">
    <location>
        <begin position="656"/>
        <end position="807"/>
    </location>
</feature>
<dbReference type="Proteomes" id="UP000042054">
    <property type="component" value="Unassembled WGS sequence"/>
</dbReference>
<dbReference type="InterPro" id="IPR028098">
    <property type="entry name" value="Glyco_trans_4-like_N"/>
</dbReference>
<evidence type="ECO:0000313" key="4">
    <source>
        <dbReference type="EMBL" id="CQI89612.1"/>
    </source>
</evidence>
<accession>A0A0U1HRW3</accession>
<feature type="domain" description="Glycosyltransferase subfamily 4-like N-terminal" evidence="3">
    <location>
        <begin position="17"/>
        <end position="202"/>
    </location>
</feature>
<dbReference type="Pfam" id="PF13439">
    <property type="entry name" value="Glyco_transf_4"/>
    <property type="match status" value="1"/>
</dbReference>
<dbReference type="PANTHER" id="PTHR46401:SF2">
    <property type="entry name" value="GLYCOSYLTRANSFERASE WBBK-RELATED"/>
    <property type="match status" value="1"/>
</dbReference>
<dbReference type="OrthoDB" id="9801609at2"/>
<evidence type="ECO:0000256" key="1">
    <source>
        <dbReference type="ARBA" id="ARBA00022679"/>
    </source>
</evidence>
<dbReference type="EC" id="2.4.1.250" evidence="4"/>
<dbReference type="Pfam" id="PF00534">
    <property type="entry name" value="Glycos_transf_1"/>
    <property type="match status" value="2"/>
</dbReference>
<dbReference type="Gene3D" id="3.40.50.2000">
    <property type="entry name" value="Glycogen Phosphorylase B"/>
    <property type="match status" value="3"/>
</dbReference>
<name>A0A0U1HRW3_YERRO</name>
<keyword evidence="1 4" id="KW-0808">Transferase</keyword>